<organism evidence="2">
    <name type="scientific">Amblyomma triste</name>
    <name type="common">Neotropical tick</name>
    <dbReference type="NCBI Taxonomy" id="251400"/>
    <lineage>
        <taxon>Eukaryota</taxon>
        <taxon>Metazoa</taxon>
        <taxon>Ecdysozoa</taxon>
        <taxon>Arthropoda</taxon>
        <taxon>Chelicerata</taxon>
        <taxon>Arachnida</taxon>
        <taxon>Acari</taxon>
        <taxon>Parasitiformes</taxon>
        <taxon>Ixodida</taxon>
        <taxon>Ixodoidea</taxon>
        <taxon>Ixodidae</taxon>
        <taxon>Amblyomminae</taxon>
        <taxon>Amblyomma</taxon>
    </lineage>
</organism>
<dbReference type="EMBL" id="GBBM01007860">
    <property type="protein sequence ID" value="JAC27558.1"/>
    <property type="molecule type" value="mRNA"/>
</dbReference>
<evidence type="ECO:0000256" key="1">
    <source>
        <dbReference type="SAM" id="Phobius"/>
    </source>
</evidence>
<reference evidence="2" key="1">
    <citation type="submission" date="2014-03" db="EMBL/GenBank/DDBJ databases">
        <title>The sialotranscriptome of Amblyomma triste, Amblyomma parvum and Amblyomma cajennense ticks, uncovered by 454-based RNA-seq.</title>
        <authorList>
            <person name="Garcia G.R."/>
            <person name="Gardinassi L.G."/>
            <person name="Ribeiro J.M."/>
            <person name="Anatriello E."/>
            <person name="Ferreira B.R."/>
            <person name="Moreira H.N."/>
            <person name="Mafra C."/>
            <person name="Olegario M.M."/>
            <person name="Szabo P.J."/>
            <person name="Miranda-Santos I.K."/>
            <person name="Maruyama S.R."/>
        </authorList>
    </citation>
    <scope>NUCLEOTIDE SEQUENCE</scope>
    <source>
        <strain evidence="2">Mato Grasso do Sul</strain>
        <tissue evidence="2">Salivary glands</tissue>
    </source>
</reference>
<proteinExistence type="evidence at transcript level"/>
<evidence type="ECO:0000313" key="2">
    <source>
        <dbReference type="EMBL" id="JAC27558.1"/>
    </source>
</evidence>
<dbReference type="AlphaFoldDB" id="A0A023G3W4"/>
<keyword evidence="1" id="KW-1133">Transmembrane helix</keyword>
<sequence>MPGTFHAVLLAFSTSLNTFIPCMCYCSYLFIATVGNNEKEGIEHLFLFYTFRDLLFCSTFVSNNTVLAICAQKKKNYLIKSETALEEVQPSTTNHW</sequence>
<protein>
    <submittedName>
        <fullName evidence="2">Putative secreted protein</fullName>
    </submittedName>
</protein>
<feature type="non-terminal residue" evidence="2">
    <location>
        <position position="96"/>
    </location>
</feature>
<keyword evidence="1" id="KW-0812">Transmembrane</keyword>
<accession>A0A023G3W4</accession>
<name>A0A023G3W4_AMBTT</name>
<feature type="transmembrane region" description="Helical" evidence="1">
    <location>
        <begin position="7"/>
        <end position="31"/>
    </location>
</feature>
<keyword evidence="1" id="KW-0472">Membrane</keyword>